<dbReference type="CDD" id="cd05233">
    <property type="entry name" value="SDR_c"/>
    <property type="match status" value="1"/>
</dbReference>
<reference evidence="5 6" key="1">
    <citation type="submission" date="2019-02" db="EMBL/GenBank/DDBJ databases">
        <title>Draft genome sequences of novel Actinobacteria.</title>
        <authorList>
            <person name="Sahin N."/>
            <person name="Ay H."/>
            <person name="Saygin H."/>
        </authorList>
    </citation>
    <scope>NUCLEOTIDE SEQUENCE [LARGE SCALE GENOMIC DNA]</scope>
    <source>
        <strain evidence="5 6">KC603</strain>
    </source>
</reference>
<dbReference type="PRINTS" id="PR00080">
    <property type="entry name" value="SDRFAMILY"/>
</dbReference>
<dbReference type="Gene3D" id="3.40.50.720">
    <property type="entry name" value="NAD(P)-binding Rossmann-like Domain"/>
    <property type="match status" value="1"/>
</dbReference>
<dbReference type="PANTHER" id="PTHR43639">
    <property type="entry name" value="OXIDOREDUCTASE, SHORT-CHAIN DEHYDROGENASE/REDUCTASE FAMILY (AFU_ORTHOLOGUE AFUA_5G02870)"/>
    <property type="match status" value="1"/>
</dbReference>
<gene>
    <name evidence="5" type="ORF">E1212_03990</name>
</gene>
<evidence type="ECO:0000313" key="6">
    <source>
        <dbReference type="Proteomes" id="UP000295621"/>
    </source>
</evidence>
<dbReference type="SUPFAM" id="SSF51735">
    <property type="entry name" value="NAD(P)-binding Rossmann-fold domains"/>
    <property type="match status" value="1"/>
</dbReference>
<evidence type="ECO:0000256" key="2">
    <source>
        <dbReference type="ARBA" id="ARBA00023002"/>
    </source>
</evidence>
<evidence type="ECO:0000256" key="4">
    <source>
        <dbReference type="SAM" id="MobiDB-lite"/>
    </source>
</evidence>
<comment type="caution">
    <text evidence="5">The sequence shown here is derived from an EMBL/GenBank/DDBJ whole genome shotgun (WGS) entry which is preliminary data.</text>
</comment>
<keyword evidence="2" id="KW-0560">Oxidoreductase</keyword>
<dbReference type="PANTHER" id="PTHR43639:SF9">
    <property type="entry name" value="BLL5898 PROTEIN"/>
    <property type="match status" value="1"/>
</dbReference>
<dbReference type="InterPro" id="IPR002347">
    <property type="entry name" value="SDR_fam"/>
</dbReference>
<dbReference type="Pfam" id="PF00106">
    <property type="entry name" value="adh_short"/>
    <property type="match status" value="1"/>
</dbReference>
<dbReference type="AlphaFoldDB" id="A0A4R4RV05"/>
<evidence type="ECO:0000313" key="5">
    <source>
        <dbReference type="EMBL" id="TDC53958.1"/>
    </source>
</evidence>
<dbReference type="OrthoDB" id="3620221at2"/>
<feature type="region of interest" description="Disordered" evidence="4">
    <location>
        <begin position="19"/>
        <end position="72"/>
    </location>
</feature>
<keyword evidence="6" id="KW-1185">Reference proteome</keyword>
<dbReference type="FunFam" id="3.40.50.720:FF:000084">
    <property type="entry name" value="Short-chain dehydrogenase reductase"/>
    <property type="match status" value="1"/>
</dbReference>
<dbReference type="EMBL" id="SMKL01000006">
    <property type="protein sequence ID" value="TDC53958.1"/>
    <property type="molecule type" value="Genomic_DNA"/>
</dbReference>
<sequence>MELRRRHELRCRRRRGTRLPLLAHAARPRRGRAAPGGRALPRGGGRRHPLPRPAGGRGRRRPQRCAAGEGLHRAEAPVTAAGIAIVTGAGSGIGRATAVRLAEAGYRCLLAGRREAPLKETGELIGAQGGTASVVSADVTTDEGRIAILRAADEAAEGWEVPLRALVNNAGDSNLAPLFAQDVGRWRENFALNVEAAAFLAIEAMRRMRETGGGAVVNVASVYGKVALNNAFYEPRLPADTPDGPVRDLSYAASKGAVRMMSRELAVAGAPMGVRVNTVSPGMVDVGKVPLDPEVVRTFSAATPMGRLGRPDEIAGVVNFLLSPEAGFVTGAEIVVDGGWTIW</sequence>
<dbReference type="PROSITE" id="PS00061">
    <property type="entry name" value="ADH_SHORT"/>
    <property type="match status" value="1"/>
</dbReference>
<dbReference type="Proteomes" id="UP000295621">
    <property type="component" value="Unassembled WGS sequence"/>
</dbReference>
<evidence type="ECO:0000256" key="1">
    <source>
        <dbReference type="ARBA" id="ARBA00006484"/>
    </source>
</evidence>
<comment type="similarity">
    <text evidence="1 3">Belongs to the short-chain dehydrogenases/reductases (SDR) family.</text>
</comment>
<protein>
    <submittedName>
        <fullName evidence="5">SDR family oxidoreductase</fullName>
    </submittedName>
</protein>
<dbReference type="InterPro" id="IPR020904">
    <property type="entry name" value="Sc_DH/Rdtase_CS"/>
</dbReference>
<organism evidence="5 6">
    <name type="scientific">Jiangella ureilytica</name>
    <dbReference type="NCBI Taxonomy" id="2530374"/>
    <lineage>
        <taxon>Bacteria</taxon>
        <taxon>Bacillati</taxon>
        <taxon>Actinomycetota</taxon>
        <taxon>Actinomycetes</taxon>
        <taxon>Jiangellales</taxon>
        <taxon>Jiangellaceae</taxon>
        <taxon>Jiangella</taxon>
    </lineage>
</organism>
<dbReference type="Pfam" id="PF13561">
    <property type="entry name" value="adh_short_C2"/>
    <property type="match status" value="1"/>
</dbReference>
<name>A0A4R4RV05_9ACTN</name>
<evidence type="ECO:0000256" key="3">
    <source>
        <dbReference type="RuleBase" id="RU000363"/>
    </source>
</evidence>
<dbReference type="GO" id="GO:0016491">
    <property type="term" value="F:oxidoreductase activity"/>
    <property type="evidence" value="ECO:0007669"/>
    <property type="project" value="UniProtKB-KW"/>
</dbReference>
<dbReference type="PRINTS" id="PR00081">
    <property type="entry name" value="GDHRDH"/>
</dbReference>
<proteinExistence type="inferred from homology"/>
<accession>A0A4R4RV05</accession>
<dbReference type="InterPro" id="IPR036291">
    <property type="entry name" value="NAD(P)-bd_dom_sf"/>
</dbReference>